<protein>
    <recommendedName>
        <fullName evidence="4">Lipoprotein</fullName>
    </recommendedName>
</protein>
<evidence type="ECO:0000256" key="1">
    <source>
        <dbReference type="SAM" id="SignalP"/>
    </source>
</evidence>
<keyword evidence="1" id="KW-0732">Signal</keyword>
<sequence length="203" mass="22680">MKNKLFALVTLLLAACSSQNYTTSPDSLTTNPNTGIAVGTITFEGDIPVNDLYRFFYSPISGDKKFKKHNDGKILINGRNDGKSAFNGDFNDKKTYLIVIEGKPGTYAFTKYNYLDHIGSNGMISNSKDFEIPFEVKKGGITYIGEFTYVDKAEPGSPRIYVTDRMERDIKEFEKKYPDLDWDKVINSTPKSGKDGGGIISFM</sequence>
<dbReference type="EMBL" id="JBELPZ010000009">
    <property type="protein sequence ID" value="MFL9844776.1"/>
    <property type="molecule type" value="Genomic_DNA"/>
</dbReference>
<feature type="signal peptide" evidence="1">
    <location>
        <begin position="1"/>
        <end position="22"/>
    </location>
</feature>
<name>A0ABW8YWU2_9FLAO</name>
<dbReference type="Proteomes" id="UP001629156">
    <property type="component" value="Unassembled WGS sequence"/>
</dbReference>
<evidence type="ECO:0000313" key="3">
    <source>
        <dbReference type="Proteomes" id="UP001629156"/>
    </source>
</evidence>
<organism evidence="2 3">
    <name type="scientific">Flavobacterium rhizosphaerae</name>
    <dbReference type="NCBI Taxonomy" id="3163298"/>
    <lineage>
        <taxon>Bacteria</taxon>
        <taxon>Pseudomonadati</taxon>
        <taxon>Bacteroidota</taxon>
        <taxon>Flavobacteriia</taxon>
        <taxon>Flavobacteriales</taxon>
        <taxon>Flavobacteriaceae</taxon>
        <taxon>Flavobacterium</taxon>
    </lineage>
</organism>
<dbReference type="PROSITE" id="PS51257">
    <property type="entry name" value="PROKAR_LIPOPROTEIN"/>
    <property type="match status" value="1"/>
</dbReference>
<feature type="chain" id="PRO_5047189163" description="Lipoprotein" evidence="1">
    <location>
        <begin position="23"/>
        <end position="203"/>
    </location>
</feature>
<evidence type="ECO:0008006" key="4">
    <source>
        <dbReference type="Google" id="ProtNLM"/>
    </source>
</evidence>
<proteinExistence type="predicted"/>
<gene>
    <name evidence="2" type="ORF">ABS766_10145</name>
</gene>
<dbReference type="RefSeq" id="WP_408085033.1">
    <property type="nucleotide sequence ID" value="NZ_JBELPZ010000009.1"/>
</dbReference>
<comment type="caution">
    <text evidence="2">The sequence shown here is derived from an EMBL/GenBank/DDBJ whole genome shotgun (WGS) entry which is preliminary data.</text>
</comment>
<reference evidence="2 3" key="1">
    <citation type="submission" date="2024-06" db="EMBL/GenBank/DDBJ databases">
        <authorList>
            <person name="Kaempfer P."/>
            <person name="Viver T."/>
        </authorList>
    </citation>
    <scope>NUCLEOTIDE SEQUENCE [LARGE SCALE GENOMIC DNA]</scope>
    <source>
        <strain evidence="2 3">ST-119</strain>
    </source>
</reference>
<accession>A0ABW8YWU2</accession>
<keyword evidence="3" id="KW-1185">Reference proteome</keyword>
<evidence type="ECO:0000313" key="2">
    <source>
        <dbReference type="EMBL" id="MFL9844776.1"/>
    </source>
</evidence>